<sequence>MTTGERSKEAESPHGVPENVPCDQCKCFTVDYKFHVGGPIPLDNRMANRLSYTNEDRYFFKLPWVRKDVWPAFPGLATSFSSGCALCGILREKLSAEEWLRPEPLSPTAEITIKAEFGFQESAHRKPTGAVFECQFAGESQWHRTARQPSFVLAASGDSSASRQFRGLRASDPLSLNNQATIKSWMNECRETHKYCKRQTTQSLPSRLIEVEPQNPKLVPTKGKTGVYATLSYCWGLSPENPFELMYTTTLSTLSARMGGMLMNEMPRTLQDAVLATRALGLKYLWVDALCIIQDSKPDVEHEIKNMASVYGNCELVICATSAVSSKDGFLRPRPALRPLVLMSFMPSEGGDAGTYGFYDPKTFPKRNNWGVIESSGWNKRAWTFQERVISPRVLHFSSDMVYMECRTSDFSELGCTPRERVIGGYFLGANFRYLGISEYFSSVTPRDAAKAHAIYAVYYQVASEYSKRQLSFEADREAAFSAVVEQFTHILPRSESMYGLWMDDLWRGLVWNVNCRRGDNPVTASQDTKPVSSWPSWSWYSCRDVVSWSDSIKPWNPQSTQNLRLPGKNSPSLISTSEEFPSKLNLSAVLRTVEIKIGPGENMEIAVDGERWGGANLDAKLDIADDDARSNEISMRTIHILQLRDKSQIYDEAGAITMSSVAGLILEPADSPGSYRRIGTFSIYSRQKWEALFEDHDRTQITLI</sequence>
<accession>A0A8T9BXJ7</accession>
<comment type="caution">
    <text evidence="2">The sequence shown here is derived from an EMBL/GenBank/DDBJ whole genome shotgun (WGS) entry which is preliminary data.</text>
</comment>
<evidence type="ECO:0000313" key="2">
    <source>
        <dbReference type="EMBL" id="TVY68919.1"/>
    </source>
</evidence>
<reference evidence="2 3" key="1">
    <citation type="submission" date="2018-05" db="EMBL/GenBank/DDBJ databases">
        <title>Genome sequencing and assembly of the regulated plant pathogen Lachnellula willkommii and related sister species for the development of diagnostic species identification markers.</title>
        <authorList>
            <person name="Giroux E."/>
            <person name="Bilodeau G."/>
        </authorList>
    </citation>
    <scope>NUCLEOTIDE SEQUENCE [LARGE SCALE GENOMIC DNA]</scope>
    <source>
        <strain evidence="2 3">CBS 268.59</strain>
    </source>
</reference>
<proteinExistence type="predicted"/>
<dbReference type="OrthoDB" id="5362512at2759"/>
<protein>
    <recommendedName>
        <fullName evidence="1">Heterokaryon incompatibility domain-containing protein</fullName>
    </recommendedName>
</protein>
<evidence type="ECO:0000259" key="1">
    <source>
        <dbReference type="Pfam" id="PF06985"/>
    </source>
</evidence>
<dbReference type="PANTHER" id="PTHR33112">
    <property type="entry name" value="DOMAIN PROTEIN, PUTATIVE-RELATED"/>
    <property type="match status" value="1"/>
</dbReference>
<dbReference type="InterPro" id="IPR010730">
    <property type="entry name" value="HET"/>
</dbReference>
<dbReference type="PANTHER" id="PTHR33112:SF16">
    <property type="entry name" value="HETEROKARYON INCOMPATIBILITY DOMAIN-CONTAINING PROTEIN"/>
    <property type="match status" value="1"/>
</dbReference>
<dbReference type="EMBL" id="QGMK01001374">
    <property type="protein sequence ID" value="TVY68919.1"/>
    <property type="molecule type" value="Genomic_DNA"/>
</dbReference>
<dbReference type="Proteomes" id="UP000469558">
    <property type="component" value="Unassembled WGS sequence"/>
</dbReference>
<dbReference type="AlphaFoldDB" id="A0A8T9BXJ7"/>
<dbReference type="Pfam" id="PF06985">
    <property type="entry name" value="HET"/>
    <property type="match status" value="1"/>
</dbReference>
<keyword evidence="3" id="KW-1185">Reference proteome</keyword>
<gene>
    <name evidence="2" type="ORF">LSUE1_G007793</name>
</gene>
<evidence type="ECO:0000313" key="3">
    <source>
        <dbReference type="Proteomes" id="UP000469558"/>
    </source>
</evidence>
<name>A0A8T9BXJ7_9HELO</name>
<feature type="domain" description="Heterokaryon incompatibility" evidence="1">
    <location>
        <begin position="228"/>
        <end position="387"/>
    </location>
</feature>
<organism evidence="2 3">
    <name type="scientific">Lachnellula suecica</name>
    <dbReference type="NCBI Taxonomy" id="602035"/>
    <lineage>
        <taxon>Eukaryota</taxon>
        <taxon>Fungi</taxon>
        <taxon>Dikarya</taxon>
        <taxon>Ascomycota</taxon>
        <taxon>Pezizomycotina</taxon>
        <taxon>Leotiomycetes</taxon>
        <taxon>Helotiales</taxon>
        <taxon>Lachnaceae</taxon>
        <taxon>Lachnellula</taxon>
    </lineage>
</organism>